<comment type="caution">
    <text evidence="2">The sequence shown here is derived from an EMBL/GenBank/DDBJ whole genome shotgun (WGS) entry which is preliminary data.</text>
</comment>
<evidence type="ECO:0000313" key="2">
    <source>
        <dbReference type="EMBL" id="MBS4197692.1"/>
    </source>
</evidence>
<evidence type="ECO:0000313" key="3">
    <source>
        <dbReference type="Proteomes" id="UP000681414"/>
    </source>
</evidence>
<keyword evidence="1" id="KW-0472">Membrane</keyword>
<name>A0A942TKH1_9BACI</name>
<organism evidence="2 3">
    <name type="scientific">Lederbergia citri</name>
    <dbReference type="NCBI Taxonomy" id="2833580"/>
    <lineage>
        <taxon>Bacteria</taxon>
        <taxon>Bacillati</taxon>
        <taxon>Bacillota</taxon>
        <taxon>Bacilli</taxon>
        <taxon>Bacillales</taxon>
        <taxon>Bacillaceae</taxon>
        <taxon>Lederbergia</taxon>
    </lineage>
</organism>
<keyword evidence="1" id="KW-1133">Transmembrane helix</keyword>
<sequence>MKNGGDFMFFVFLITIILGFVAVVNRLNLLYEQNKIIIDILENALNELPKEDDINQ</sequence>
<evidence type="ECO:0000256" key="1">
    <source>
        <dbReference type="SAM" id="Phobius"/>
    </source>
</evidence>
<dbReference type="AlphaFoldDB" id="A0A942TKH1"/>
<dbReference type="RefSeq" id="WP_213126928.1">
    <property type="nucleotide sequence ID" value="NZ_JAGYPG010000005.1"/>
</dbReference>
<dbReference type="EMBL" id="JAGYPG010000005">
    <property type="protein sequence ID" value="MBS4197692.1"/>
    <property type="molecule type" value="Genomic_DNA"/>
</dbReference>
<feature type="transmembrane region" description="Helical" evidence="1">
    <location>
        <begin position="7"/>
        <end position="24"/>
    </location>
</feature>
<protein>
    <submittedName>
        <fullName evidence="2">Uncharacterized protein</fullName>
    </submittedName>
</protein>
<accession>A0A942TKH1</accession>
<keyword evidence="3" id="KW-1185">Reference proteome</keyword>
<gene>
    <name evidence="2" type="ORF">KHA97_21860</name>
</gene>
<reference evidence="2 3" key="1">
    <citation type="submission" date="2021-05" db="EMBL/GenBank/DDBJ databases">
        <title>Novel Bacillus species.</title>
        <authorList>
            <person name="Liu G."/>
        </authorList>
    </citation>
    <scope>NUCLEOTIDE SEQUENCE [LARGE SCALE GENOMIC DNA]</scope>
    <source>
        <strain evidence="3">FJAT-49780</strain>
    </source>
</reference>
<keyword evidence="1" id="KW-0812">Transmembrane</keyword>
<dbReference type="Proteomes" id="UP000681414">
    <property type="component" value="Unassembled WGS sequence"/>
</dbReference>
<proteinExistence type="predicted"/>